<evidence type="ECO:0000256" key="1">
    <source>
        <dbReference type="SAM" id="MobiDB-lite"/>
    </source>
</evidence>
<dbReference type="PANTHER" id="PTHR35391:SF5">
    <property type="entry name" value="DUF6590 DOMAIN-CONTAINING PROTEIN"/>
    <property type="match status" value="1"/>
</dbReference>
<evidence type="ECO:0000313" key="4">
    <source>
        <dbReference type="Proteomes" id="UP000799766"/>
    </source>
</evidence>
<feature type="domain" description="DUF6590" evidence="2">
    <location>
        <begin position="206"/>
        <end position="355"/>
    </location>
</feature>
<keyword evidence="4" id="KW-1185">Reference proteome</keyword>
<feature type="compositionally biased region" description="Acidic residues" evidence="1">
    <location>
        <begin position="400"/>
        <end position="409"/>
    </location>
</feature>
<evidence type="ECO:0000259" key="2">
    <source>
        <dbReference type="Pfam" id="PF20233"/>
    </source>
</evidence>
<reference evidence="3" key="1">
    <citation type="journal article" date="2020" name="Stud. Mycol.">
        <title>101 Dothideomycetes genomes: a test case for predicting lifestyles and emergence of pathogens.</title>
        <authorList>
            <person name="Haridas S."/>
            <person name="Albert R."/>
            <person name="Binder M."/>
            <person name="Bloem J."/>
            <person name="Labutti K."/>
            <person name="Salamov A."/>
            <person name="Andreopoulos B."/>
            <person name="Baker S."/>
            <person name="Barry K."/>
            <person name="Bills G."/>
            <person name="Bluhm B."/>
            <person name="Cannon C."/>
            <person name="Castanera R."/>
            <person name="Culley D."/>
            <person name="Daum C."/>
            <person name="Ezra D."/>
            <person name="Gonzalez J."/>
            <person name="Henrissat B."/>
            <person name="Kuo A."/>
            <person name="Liang C."/>
            <person name="Lipzen A."/>
            <person name="Lutzoni F."/>
            <person name="Magnuson J."/>
            <person name="Mondo S."/>
            <person name="Nolan M."/>
            <person name="Ohm R."/>
            <person name="Pangilinan J."/>
            <person name="Park H.-J."/>
            <person name="Ramirez L."/>
            <person name="Alfaro M."/>
            <person name="Sun H."/>
            <person name="Tritt A."/>
            <person name="Yoshinaga Y."/>
            <person name="Zwiers L.-H."/>
            <person name="Turgeon B."/>
            <person name="Goodwin S."/>
            <person name="Spatafora J."/>
            <person name="Crous P."/>
            <person name="Grigoriev I."/>
        </authorList>
    </citation>
    <scope>NUCLEOTIDE SEQUENCE</scope>
    <source>
        <strain evidence="3">ATCC 16933</strain>
    </source>
</reference>
<feature type="compositionally biased region" description="Polar residues" evidence="1">
    <location>
        <begin position="379"/>
        <end position="396"/>
    </location>
</feature>
<dbReference type="Pfam" id="PF20233">
    <property type="entry name" value="DUF6590"/>
    <property type="match status" value="1"/>
</dbReference>
<dbReference type="InterPro" id="IPR046497">
    <property type="entry name" value="DUF6590"/>
</dbReference>
<feature type="region of interest" description="Disordered" evidence="1">
    <location>
        <begin position="32"/>
        <end position="64"/>
    </location>
</feature>
<accession>A0A6A6NQH8</accession>
<dbReference type="EMBL" id="MU001694">
    <property type="protein sequence ID" value="KAF2453991.1"/>
    <property type="molecule type" value="Genomic_DNA"/>
</dbReference>
<name>A0A6A6NQH8_9PEZI</name>
<gene>
    <name evidence="3" type="ORF">BDY21DRAFT_116615</name>
</gene>
<feature type="region of interest" description="Disordered" evidence="1">
    <location>
        <begin position="379"/>
        <end position="409"/>
    </location>
</feature>
<sequence length="409" mass="45759">MSASHWVWGPERNEYRFFDRVNSRWVYQSEHASNPQWHTPATPYDTNPHQTQQPDVPRAPTTNASYYQGRQGRAASSSSHNELSYGLSNLSLDPGVSPSAYPYAPGNATSSLAVAVAQDSQRNYESPTYLQNPVERAGIESAPGLGANEVYADYKDVTVRKLIGEPASINSKLLVEGFESSTRLRGTPGDREKLDPGYEVKKPGYQFFGVGKVFKILWPELPGTSTENMTIATEPRFGENIAVKIRWFVVVREGHDCCSCLPIQTYRRQGVGKDTIVKCHHAIIYTGKRPPKPLDIEAPAKGEKGMLQPIRVRQRNPNQKMDSLSRVNFNKIYTVEHNVKVYDFGDVHKDDIWLLVQQFRSVWESGPSSARLFTLGAEATSSKQPYVSSPSGQTTGDVEREAEDEDEEE</sequence>
<dbReference type="OrthoDB" id="3559580at2759"/>
<evidence type="ECO:0000313" key="3">
    <source>
        <dbReference type="EMBL" id="KAF2453991.1"/>
    </source>
</evidence>
<dbReference type="AlphaFoldDB" id="A0A6A6NQH8"/>
<dbReference type="Proteomes" id="UP000799766">
    <property type="component" value="Unassembled WGS sequence"/>
</dbReference>
<protein>
    <recommendedName>
        <fullName evidence="2">DUF6590 domain-containing protein</fullName>
    </recommendedName>
</protein>
<organism evidence="3 4">
    <name type="scientific">Lineolata rhizophorae</name>
    <dbReference type="NCBI Taxonomy" id="578093"/>
    <lineage>
        <taxon>Eukaryota</taxon>
        <taxon>Fungi</taxon>
        <taxon>Dikarya</taxon>
        <taxon>Ascomycota</taxon>
        <taxon>Pezizomycotina</taxon>
        <taxon>Dothideomycetes</taxon>
        <taxon>Dothideomycetes incertae sedis</taxon>
        <taxon>Lineolatales</taxon>
        <taxon>Lineolataceae</taxon>
        <taxon>Lineolata</taxon>
    </lineage>
</organism>
<proteinExistence type="predicted"/>
<dbReference type="PANTHER" id="PTHR35391">
    <property type="entry name" value="C2H2-TYPE DOMAIN-CONTAINING PROTEIN-RELATED"/>
    <property type="match status" value="1"/>
</dbReference>